<evidence type="ECO:0000259" key="5">
    <source>
        <dbReference type="PROSITE" id="PS50931"/>
    </source>
</evidence>
<accession>A0A545U128</accession>
<evidence type="ECO:0000313" key="6">
    <source>
        <dbReference type="EMBL" id="TQV83181.1"/>
    </source>
</evidence>
<dbReference type="InterPro" id="IPR000847">
    <property type="entry name" value="LysR_HTH_N"/>
</dbReference>
<keyword evidence="7" id="KW-1185">Reference proteome</keyword>
<comment type="similarity">
    <text evidence="1">Belongs to the LysR transcriptional regulatory family.</text>
</comment>
<evidence type="ECO:0000256" key="3">
    <source>
        <dbReference type="ARBA" id="ARBA00023125"/>
    </source>
</evidence>
<dbReference type="InterPro" id="IPR036388">
    <property type="entry name" value="WH-like_DNA-bd_sf"/>
</dbReference>
<dbReference type="EMBL" id="VHSH01000001">
    <property type="protein sequence ID" value="TQV83181.1"/>
    <property type="molecule type" value="Genomic_DNA"/>
</dbReference>
<evidence type="ECO:0000256" key="4">
    <source>
        <dbReference type="ARBA" id="ARBA00023163"/>
    </source>
</evidence>
<dbReference type="Proteomes" id="UP000315252">
    <property type="component" value="Unassembled WGS sequence"/>
</dbReference>
<evidence type="ECO:0000313" key="7">
    <source>
        <dbReference type="Proteomes" id="UP000315252"/>
    </source>
</evidence>
<dbReference type="AlphaFoldDB" id="A0A545U128"/>
<evidence type="ECO:0000256" key="1">
    <source>
        <dbReference type="ARBA" id="ARBA00009437"/>
    </source>
</evidence>
<dbReference type="GO" id="GO:0003700">
    <property type="term" value="F:DNA-binding transcription factor activity"/>
    <property type="evidence" value="ECO:0007669"/>
    <property type="project" value="InterPro"/>
</dbReference>
<keyword evidence="3" id="KW-0238">DNA-binding</keyword>
<dbReference type="Pfam" id="PF03466">
    <property type="entry name" value="LysR_substrate"/>
    <property type="match status" value="1"/>
</dbReference>
<evidence type="ECO:0000256" key="2">
    <source>
        <dbReference type="ARBA" id="ARBA00023015"/>
    </source>
</evidence>
<dbReference type="RefSeq" id="WP_142894210.1">
    <property type="nucleotide sequence ID" value="NZ_ML660052.1"/>
</dbReference>
<reference evidence="6 7" key="1">
    <citation type="submission" date="2019-06" db="EMBL/GenBank/DDBJ databases">
        <title>Whole genome sequence for Rhodospirillaceae sp. R148.</title>
        <authorList>
            <person name="Wang G."/>
        </authorList>
    </citation>
    <scope>NUCLEOTIDE SEQUENCE [LARGE SCALE GENOMIC DNA]</scope>
    <source>
        <strain evidence="6 7">R148</strain>
    </source>
</reference>
<dbReference type="SUPFAM" id="SSF46785">
    <property type="entry name" value="Winged helix' DNA-binding domain"/>
    <property type="match status" value="1"/>
</dbReference>
<dbReference type="PROSITE" id="PS50931">
    <property type="entry name" value="HTH_LYSR"/>
    <property type="match status" value="1"/>
</dbReference>
<comment type="caution">
    <text evidence="6">The sequence shown here is derived from an EMBL/GenBank/DDBJ whole genome shotgun (WGS) entry which is preliminary data.</text>
</comment>
<dbReference type="InterPro" id="IPR036390">
    <property type="entry name" value="WH_DNA-bd_sf"/>
</dbReference>
<name>A0A545U128_9PROT</name>
<dbReference type="InterPro" id="IPR005119">
    <property type="entry name" value="LysR_subst-bd"/>
</dbReference>
<dbReference type="PRINTS" id="PR00039">
    <property type="entry name" value="HTHLYSR"/>
</dbReference>
<dbReference type="Gene3D" id="3.40.190.10">
    <property type="entry name" value="Periplasmic binding protein-like II"/>
    <property type="match status" value="2"/>
</dbReference>
<dbReference type="SUPFAM" id="SSF53850">
    <property type="entry name" value="Periplasmic binding protein-like II"/>
    <property type="match status" value="1"/>
</dbReference>
<dbReference type="OrthoDB" id="9794694at2"/>
<dbReference type="GO" id="GO:0006351">
    <property type="term" value="P:DNA-templated transcription"/>
    <property type="evidence" value="ECO:0007669"/>
    <property type="project" value="TreeGrafter"/>
</dbReference>
<dbReference type="Gene3D" id="1.10.10.10">
    <property type="entry name" value="Winged helix-like DNA-binding domain superfamily/Winged helix DNA-binding domain"/>
    <property type="match status" value="1"/>
</dbReference>
<dbReference type="GO" id="GO:0043565">
    <property type="term" value="F:sequence-specific DNA binding"/>
    <property type="evidence" value="ECO:0007669"/>
    <property type="project" value="TreeGrafter"/>
</dbReference>
<dbReference type="CDD" id="cd08432">
    <property type="entry name" value="PBP2_GcdR_TrpI_HvrB_AmpR_like"/>
    <property type="match status" value="1"/>
</dbReference>
<protein>
    <submittedName>
        <fullName evidence="6">LysR family transcriptional regulator</fullName>
    </submittedName>
</protein>
<keyword evidence="2" id="KW-0805">Transcription regulation</keyword>
<dbReference type="PANTHER" id="PTHR30537:SF26">
    <property type="entry name" value="GLYCINE CLEAVAGE SYSTEM TRANSCRIPTIONAL ACTIVATOR"/>
    <property type="match status" value="1"/>
</dbReference>
<dbReference type="PANTHER" id="PTHR30537">
    <property type="entry name" value="HTH-TYPE TRANSCRIPTIONAL REGULATOR"/>
    <property type="match status" value="1"/>
</dbReference>
<sequence length="295" mass="32910">MPKRHLPPFAALRAFEAVARTLSFTGAAQELGVTQAAISRQMRALEQELGVRLVERHPTHNSLSPAGSRLSVALREGMDIMEAGVRDVSSQPGQKILTVSVAPFFSASWLTPRIMGFIEANPGIDLRLHHSYEPPDYRRDQIDLGINWGHGQWPGVEAEKILDGSLTPVCAPEFFGNRKQTLKPGDLIKQPLFYEFRREDWADWFAASGTTLSGLPAATKIDDSNALRRIAMEGHGIALFFRTLVEEDLAVGRMLLPFDVTVDTGNHYFLNYPSDRELSAGARRFRRWLQTQISG</sequence>
<feature type="domain" description="HTH lysR-type" evidence="5">
    <location>
        <begin position="7"/>
        <end position="64"/>
    </location>
</feature>
<keyword evidence="4" id="KW-0804">Transcription</keyword>
<gene>
    <name evidence="6" type="ORF">FKG95_00850</name>
</gene>
<dbReference type="InterPro" id="IPR058163">
    <property type="entry name" value="LysR-type_TF_proteobact-type"/>
</dbReference>
<dbReference type="Pfam" id="PF00126">
    <property type="entry name" value="HTH_1"/>
    <property type="match status" value="1"/>
</dbReference>
<proteinExistence type="inferred from homology"/>
<organism evidence="6 7">
    <name type="scientific">Denitrobaculum tricleocarpae</name>
    <dbReference type="NCBI Taxonomy" id="2591009"/>
    <lineage>
        <taxon>Bacteria</taxon>
        <taxon>Pseudomonadati</taxon>
        <taxon>Pseudomonadota</taxon>
        <taxon>Alphaproteobacteria</taxon>
        <taxon>Rhodospirillales</taxon>
        <taxon>Rhodospirillaceae</taxon>
        <taxon>Denitrobaculum</taxon>
    </lineage>
</organism>